<feature type="chain" id="PRO_5043331488" evidence="1">
    <location>
        <begin position="24"/>
        <end position="306"/>
    </location>
</feature>
<keyword evidence="1" id="KW-0732">Signal</keyword>
<sequence>MKKLIKYFSIFFVISLIFINAKADNRQIVNKIENGLKNNFNTIEKLKEVKKDDSLKKLYDLNDDAKIYKSNDLSIILDKDGEVLVFDALDSFNPNDFTLKDQKIDFDINSYTKTVEKLKDSGLIKEEYKLTKVEKNLDHFIDLEFSKTSDDSIYNPFNKIFVTIDKVSKNPLFILKNDKLDIDESNVKTSKEDAIKYFKEFLNKEFPNIDKSIKDIQLKVMEINHPYIEEKKFKIEKIFQEKYYLAYEIILDDGSIFYLNPNSLSLIDYISLYNKENTIFCMKEALEKIDLNLFFSNNFKNKIPEI</sequence>
<feature type="signal peptide" evidence="1">
    <location>
        <begin position="1"/>
        <end position="23"/>
    </location>
</feature>
<reference evidence="2 3" key="1">
    <citation type="submission" date="2024-01" db="EMBL/GenBank/DDBJ databases">
        <title>Complete genome sequence of Citroniella saccharovorans strain M6.X9, isolated from human fecal sample.</title>
        <authorList>
            <person name="Cheng G."/>
            <person name="Westerholm M."/>
            <person name="Schnurer A."/>
        </authorList>
    </citation>
    <scope>NUCLEOTIDE SEQUENCE [LARGE SCALE GENOMIC DNA]</scope>
    <source>
        <strain evidence="2 3">DSM 29873</strain>
    </source>
</reference>
<comment type="caution">
    <text evidence="2">The sequence shown here is derived from an EMBL/GenBank/DDBJ whole genome shotgun (WGS) entry which is preliminary data.</text>
</comment>
<organism evidence="2 3">
    <name type="scientific">Citroniella saccharovorans</name>
    <dbReference type="NCBI Taxonomy" id="2053367"/>
    <lineage>
        <taxon>Bacteria</taxon>
        <taxon>Bacillati</taxon>
        <taxon>Bacillota</taxon>
        <taxon>Tissierellia</taxon>
        <taxon>Tissierellales</taxon>
        <taxon>Peptoniphilaceae</taxon>
        <taxon>Citroniella</taxon>
    </lineage>
</organism>
<gene>
    <name evidence="2" type="ORF">VLK81_03970</name>
</gene>
<keyword evidence="3" id="KW-1185">Reference proteome</keyword>
<proteinExistence type="predicted"/>
<protein>
    <submittedName>
        <fullName evidence="2">Uncharacterized protein</fullName>
    </submittedName>
</protein>
<dbReference type="Proteomes" id="UP001357733">
    <property type="component" value="Unassembled WGS sequence"/>
</dbReference>
<dbReference type="RefSeq" id="WP_324619382.1">
    <property type="nucleotide sequence ID" value="NZ_JAYKOT010000003.1"/>
</dbReference>
<name>A0AAW9MXE6_9FIRM</name>
<evidence type="ECO:0000256" key="1">
    <source>
        <dbReference type="SAM" id="SignalP"/>
    </source>
</evidence>
<evidence type="ECO:0000313" key="3">
    <source>
        <dbReference type="Proteomes" id="UP001357733"/>
    </source>
</evidence>
<evidence type="ECO:0000313" key="2">
    <source>
        <dbReference type="EMBL" id="MEB3429187.1"/>
    </source>
</evidence>
<dbReference type="EMBL" id="JAYKOT010000003">
    <property type="protein sequence ID" value="MEB3429187.1"/>
    <property type="molecule type" value="Genomic_DNA"/>
</dbReference>
<accession>A0AAW9MXE6</accession>
<dbReference type="AlphaFoldDB" id="A0AAW9MXE6"/>